<keyword evidence="3" id="KW-1185">Reference proteome</keyword>
<reference evidence="2 3" key="1">
    <citation type="submission" date="2024-02" db="EMBL/GenBank/DDBJ databases">
        <title>de novo genome assembly of Solanum bulbocastanum strain 11H21.</title>
        <authorList>
            <person name="Hosaka A.J."/>
        </authorList>
    </citation>
    <scope>NUCLEOTIDE SEQUENCE [LARGE SCALE GENOMIC DNA]</scope>
    <source>
        <tissue evidence="2">Young leaves</tissue>
    </source>
</reference>
<gene>
    <name evidence="2" type="ORF">RDI58_001796</name>
</gene>
<evidence type="ECO:0000259" key="1">
    <source>
        <dbReference type="Pfam" id="PF13952"/>
    </source>
</evidence>
<accession>A0AAN8UEM2</accession>
<evidence type="ECO:0000313" key="3">
    <source>
        <dbReference type="Proteomes" id="UP001371456"/>
    </source>
</evidence>
<dbReference type="Pfam" id="PF13952">
    <property type="entry name" value="DUF4216"/>
    <property type="match status" value="1"/>
</dbReference>
<dbReference type="EMBL" id="JBANQN010000001">
    <property type="protein sequence ID" value="KAK6804012.1"/>
    <property type="molecule type" value="Genomic_DNA"/>
</dbReference>
<dbReference type="Proteomes" id="UP001371456">
    <property type="component" value="Unassembled WGS sequence"/>
</dbReference>
<protein>
    <recommendedName>
        <fullName evidence="1">DUF4216 domain-containing protein</fullName>
    </recommendedName>
</protein>
<feature type="domain" description="DUF4216" evidence="1">
    <location>
        <begin position="51"/>
        <end position="117"/>
    </location>
</feature>
<name>A0AAN8UEM2_SOLBU</name>
<dbReference type="AlphaFoldDB" id="A0AAN8UEM2"/>
<proteinExistence type="predicted"/>
<organism evidence="2 3">
    <name type="scientific">Solanum bulbocastanum</name>
    <name type="common">Wild potato</name>
    <dbReference type="NCBI Taxonomy" id="147425"/>
    <lineage>
        <taxon>Eukaryota</taxon>
        <taxon>Viridiplantae</taxon>
        <taxon>Streptophyta</taxon>
        <taxon>Embryophyta</taxon>
        <taxon>Tracheophyta</taxon>
        <taxon>Spermatophyta</taxon>
        <taxon>Magnoliopsida</taxon>
        <taxon>eudicotyledons</taxon>
        <taxon>Gunneridae</taxon>
        <taxon>Pentapetalae</taxon>
        <taxon>asterids</taxon>
        <taxon>lamiids</taxon>
        <taxon>Solanales</taxon>
        <taxon>Solanaceae</taxon>
        <taxon>Solanoideae</taxon>
        <taxon>Solaneae</taxon>
        <taxon>Solanum</taxon>
    </lineage>
</organism>
<dbReference type="InterPro" id="IPR025312">
    <property type="entry name" value="DUF4216"/>
</dbReference>
<sequence>MNKYYVNGFKFQTEEVSRNKKTNNSSVYIQGDVDGTDQTIEYYGVVHEIIKVRYSCWPKKKIVLCRYEWFDPSHNIIKVKHTRKYKSYDPFIIAQNARQVHHTSYPLCRDKVYWRVVIKTKHVRCGVSK</sequence>
<dbReference type="PANTHER" id="PTHR48258:SF11">
    <property type="entry name" value="TDCA1-ORF2 PROTEIN"/>
    <property type="match status" value="1"/>
</dbReference>
<comment type="caution">
    <text evidence="2">The sequence shown here is derived from an EMBL/GenBank/DDBJ whole genome shotgun (WGS) entry which is preliminary data.</text>
</comment>
<evidence type="ECO:0000313" key="2">
    <source>
        <dbReference type="EMBL" id="KAK6804012.1"/>
    </source>
</evidence>
<dbReference type="PANTHER" id="PTHR48258">
    <property type="entry name" value="DUF4218 DOMAIN-CONTAINING PROTEIN-RELATED"/>
    <property type="match status" value="1"/>
</dbReference>